<name>A0ABD3P144_9STRA</name>
<comment type="caution">
    <text evidence="1">The sequence shown here is derived from an EMBL/GenBank/DDBJ whole genome shotgun (WGS) entry which is preliminary data.</text>
</comment>
<dbReference type="Proteomes" id="UP001530400">
    <property type="component" value="Unassembled WGS sequence"/>
</dbReference>
<sequence>MPPSTSICSSLILFAAGTSFGILLDRYLLRIQQVDITINDPIQFEASIRQYFNSNSSTNNSNEPCPLDVSPTNIHNFQQGSLTLLLTDIQNTLPHHIYSYITKLLLSRGIHKAMRMRCELINYKKVLVHYQQRYEVMEKSLRRMLAVFHRDEVGNGTTSTSTTAAAYNDSVDKEDIQTSIRLHRELSTIRGCLHILRDVRVWTKNICCIPRWIQVEDSNRDISMAENNRLFVAGDAAIYKIPNGFAIHEIWRGFCNTEKEYRVKFRNMLMARQTPWPPYSIGNKSSKSQQLACALCDVSVGKAWMSRNQVCWKCADQIKCRGLCPYEKGHPAYLCPHDLSCFSCEGHSCLECRVLRGDGTTFLEMLELGIMIQRQDDDGDATQCKQDESPSFTPFTHVFMDFDQTLSSSKSGGIPRVDRHGCNPQLLQILKQSALGDAKLPEVHIVTRQNHTRVNQILTFLDAFGVKLPKSRLHCLGGTAETKAERINSIMMERQCSKKHALFVDDNPAEVCHDGIRNSKNVISVLFVTKDFSCLSSIKQ</sequence>
<gene>
    <name evidence="1" type="ORF">ACHAWO_001348</name>
</gene>
<protein>
    <recommendedName>
        <fullName evidence="3">FCP1 homology domain-containing protein</fullName>
    </recommendedName>
</protein>
<reference evidence="1 2" key="1">
    <citation type="submission" date="2024-10" db="EMBL/GenBank/DDBJ databases">
        <title>Updated reference genomes for cyclostephanoid diatoms.</title>
        <authorList>
            <person name="Roberts W.R."/>
            <person name="Alverson A.J."/>
        </authorList>
    </citation>
    <scope>NUCLEOTIDE SEQUENCE [LARGE SCALE GENOMIC DNA]</scope>
    <source>
        <strain evidence="1 2">AJA010-31</strain>
    </source>
</reference>
<evidence type="ECO:0000313" key="2">
    <source>
        <dbReference type="Proteomes" id="UP001530400"/>
    </source>
</evidence>
<organism evidence="1 2">
    <name type="scientific">Cyclotella atomus</name>
    <dbReference type="NCBI Taxonomy" id="382360"/>
    <lineage>
        <taxon>Eukaryota</taxon>
        <taxon>Sar</taxon>
        <taxon>Stramenopiles</taxon>
        <taxon>Ochrophyta</taxon>
        <taxon>Bacillariophyta</taxon>
        <taxon>Coscinodiscophyceae</taxon>
        <taxon>Thalassiosirophycidae</taxon>
        <taxon>Stephanodiscales</taxon>
        <taxon>Stephanodiscaceae</taxon>
        <taxon>Cyclotella</taxon>
    </lineage>
</organism>
<proteinExistence type="predicted"/>
<evidence type="ECO:0000313" key="1">
    <source>
        <dbReference type="EMBL" id="KAL3781496.1"/>
    </source>
</evidence>
<accession>A0ABD3P144</accession>
<dbReference type="AlphaFoldDB" id="A0ABD3P144"/>
<dbReference type="EMBL" id="JALLPJ020000841">
    <property type="protein sequence ID" value="KAL3781496.1"/>
    <property type="molecule type" value="Genomic_DNA"/>
</dbReference>
<evidence type="ECO:0008006" key="3">
    <source>
        <dbReference type="Google" id="ProtNLM"/>
    </source>
</evidence>
<keyword evidence="2" id="KW-1185">Reference proteome</keyword>